<keyword evidence="3" id="KW-1185">Reference proteome</keyword>
<dbReference type="NCBIfam" id="TIGR03882">
    <property type="entry name" value="cyclo_dehyd_2"/>
    <property type="match status" value="1"/>
</dbReference>
<keyword evidence="2" id="KW-0687">Ribonucleoprotein</keyword>
<dbReference type="InterPro" id="IPR022291">
    <property type="entry name" value="Bacteriocin_synth_cyclodeHase"/>
</dbReference>
<dbReference type="RefSeq" id="WP_089651080.1">
    <property type="nucleotide sequence ID" value="NZ_FNIZ01000002.1"/>
</dbReference>
<reference evidence="3" key="1">
    <citation type="submission" date="2016-10" db="EMBL/GenBank/DDBJ databases">
        <authorList>
            <person name="Varghese N."/>
            <person name="Submissions S."/>
        </authorList>
    </citation>
    <scope>NUCLEOTIDE SEQUENCE [LARGE SCALE GENOMIC DNA]</scope>
    <source>
        <strain evidence="3">CGMCC 1.3703</strain>
    </source>
</reference>
<evidence type="ECO:0000259" key="1">
    <source>
        <dbReference type="PROSITE" id="PS51664"/>
    </source>
</evidence>
<organism evidence="2 3">
    <name type="scientific">Halobacillus aidingensis</name>
    <dbReference type="NCBI Taxonomy" id="240303"/>
    <lineage>
        <taxon>Bacteria</taxon>
        <taxon>Bacillati</taxon>
        <taxon>Bacillota</taxon>
        <taxon>Bacilli</taxon>
        <taxon>Bacillales</taxon>
        <taxon>Bacillaceae</taxon>
        <taxon>Halobacillus</taxon>
    </lineage>
</organism>
<dbReference type="OrthoDB" id="2379922at2"/>
<dbReference type="PANTHER" id="PTHR37809:SF1">
    <property type="entry name" value="RIBOSOMAL PROTEIN S12 METHYLTHIOTRANSFERASE ACCESSORY FACTOR YCAO"/>
    <property type="match status" value="1"/>
</dbReference>
<dbReference type="Gene3D" id="3.30.160.660">
    <property type="match status" value="1"/>
</dbReference>
<dbReference type="InterPro" id="IPR003776">
    <property type="entry name" value="YcaO-like_dom"/>
</dbReference>
<dbReference type="GO" id="GO:0016740">
    <property type="term" value="F:transferase activity"/>
    <property type="evidence" value="ECO:0007669"/>
    <property type="project" value="UniProtKB-KW"/>
</dbReference>
<dbReference type="Pfam" id="PF02624">
    <property type="entry name" value="YcaO"/>
    <property type="match status" value="1"/>
</dbReference>
<dbReference type="Gene3D" id="3.30.40.250">
    <property type="match status" value="1"/>
</dbReference>
<dbReference type="PANTHER" id="PTHR37809">
    <property type="entry name" value="RIBOSOMAL PROTEIN S12 METHYLTHIOTRANSFERASE ACCESSORY FACTOR YCAO"/>
    <property type="match status" value="1"/>
</dbReference>
<dbReference type="GO" id="GO:0005840">
    <property type="term" value="C:ribosome"/>
    <property type="evidence" value="ECO:0007669"/>
    <property type="project" value="UniProtKB-KW"/>
</dbReference>
<dbReference type="Proteomes" id="UP000198860">
    <property type="component" value="Unassembled WGS sequence"/>
</dbReference>
<name>A0A1H0GGP7_HALAD</name>
<keyword evidence="2" id="KW-0808">Transferase</keyword>
<accession>A0A1H0GGP7</accession>
<dbReference type="Gene3D" id="3.30.1330.230">
    <property type="match status" value="1"/>
</dbReference>
<feature type="domain" description="YcaO" evidence="1">
    <location>
        <begin position="264"/>
        <end position="648"/>
    </location>
</feature>
<dbReference type="PROSITE" id="PS51664">
    <property type="entry name" value="YCAO"/>
    <property type="match status" value="1"/>
</dbReference>
<dbReference type="STRING" id="240303.SAMN05421677_102320"/>
<sequence length="648" mass="73605">MSALITAVGEGVLLDCVVKELKADYEVACIPSFEKKVPDNTDLLVVLEDGWNPGTSLMGERIAREYGIDWLRGFVAFGEGVIGPFVRPGDEGCSQCADLRRIMTASDREDLWNIQQTLVEDTRARQDEWVSLNGVMQMTCFIKNEVQRWSEGKRVLTEQAVHLVNMKTLESSRHLFLPDSQCLYCGRVVEDSPYLAEVPMMPSMKITEDSYRTRSMEDLSTFLTKDYLDPRTGILNHKMIDFETPFADVIVNLPLMNGNEGSAGRTNSYAASERTAILEGLERFCGMDPKGKRTRVYDSYSNLRSALNPLDVGIHSDAQYAKKDFPFTPYHPDKKMNWVWGYSLLQEKPILVPERLAYYSMDCGGGYIFETSNGCAIGGSREEAVFHGIMEVLERDSFLMSWYAELPLPRIDPYSSGDQELHLMIDRMKEVAGYDLYLYNATMEHGIPCILTIIKNRKADSGDLNLICAAGAHLDPVKAVKSAVFESVGMIEPLNKEFKKNKETFRKMLHDSFLVKKMDDHGMVYGLPEAEERLGFLLHQDRPLQTFEEAFHRKQTHPDLTEDLKEILEVLRNLNLDVIVVDQTTSELEKNGLHCVKVIIPGMLPMTFGHHLRRLEGLNRVFEVPKKLGYTDRNLTPEDLNPYPHPFP</sequence>
<keyword evidence="2" id="KW-0689">Ribosomal protein</keyword>
<dbReference type="EMBL" id="FNIZ01000002">
    <property type="protein sequence ID" value="SDO06095.1"/>
    <property type="molecule type" value="Genomic_DNA"/>
</dbReference>
<protein>
    <submittedName>
        <fullName evidence="2">Ribosomal protein S12 methylthiotransferase accessory factor</fullName>
    </submittedName>
</protein>
<evidence type="ECO:0000313" key="3">
    <source>
        <dbReference type="Proteomes" id="UP000198860"/>
    </source>
</evidence>
<dbReference type="AlphaFoldDB" id="A0A1H0GGP7"/>
<dbReference type="NCBIfam" id="TIGR03604">
    <property type="entry name" value="TOMM_cyclo_SagD"/>
    <property type="match status" value="1"/>
</dbReference>
<proteinExistence type="predicted"/>
<dbReference type="Gene3D" id="3.40.50.720">
    <property type="entry name" value="NAD(P)-binding Rossmann-like Domain"/>
    <property type="match status" value="1"/>
</dbReference>
<dbReference type="InterPro" id="IPR027624">
    <property type="entry name" value="TOMM_cyclo_SagD"/>
</dbReference>
<evidence type="ECO:0000313" key="2">
    <source>
        <dbReference type="EMBL" id="SDO06095.1"/>
    </source>
</evidence>
<gene>
    <name evidence="2" type="ORF">SAMN05421677_102320</name>
</gene>